<proteinExistence type="predicted"/>
<dbReference type="EMBL" id="MT142519">
    <property type="protein sequence ID" value="QJA83872.1"/>
    <property type="molecule type" value="Genomic_DNA"/>
</dbReference>
<keyword evidence="2" id="KW-0540">Nuclease</keyword>
<dbReference type="GO" id="GO:0003676">
    <property type="term" value="F:nucleic acid binding"/>
    <property type="evidence" value="ECO:0007669"/>
    <property type="project" value="InterPro"/>
</dbReference>
<evidence type="ECO:0000313" key="2">
    <source>
        <dbReference type="EMBL" id="QJA58271.1"/>
    </source>
</evidence>
<evidence type="ECO:0000259" key="1">
    <source>
        <dbReference type="SMART" id="SM00507"/>
    </source>
</evidence>
<dbReference type="InterPro" id="IPR003615">
    <property type="entry name" value="HNH_nuc"/>
</dbReference>
<gene>
    <name evidence="3" type="ORF">MM415A00250_0050</name>
    <name evidence="2" type="ORF">MM415B01475_0007</name>
    <name evidence="4" type="ORF">TM448B01180_0007</name>
</gene>
<dbReference type="Pfam" id="PF01844">
    <property type="entry name" value="HNH"/>
    <property type="match status" value="1"/>
</dbReference>
<protein>
    <submittedName>
        <fullName evidence="2">Putative homing endonuclease</fullName>
    </submittedName>
</protein>
<dbReference type="Gene3D" id="1.10.30.50">
    <property type="match status" value="1"/>
</dbReference>
<dbReference type="InterPro" id="IPR044925">
    <property type="entry name" value="His-Me_finger_sf"/>
</dbReference>
<sequence length="195" mass="22363">MPNRWKTGERAWAYQYLAERDGEICQKCHGGITEKGALDIDHIDGKKTNNDPRNLRLLCRSCNVAMGNKARSRRRAAEALSIEKEALRTEGRPETRIVRQIVDFRGDESPTSMQANQLYETDFRVWLLSYLRANHFILQEDAVNGGAEAVGCSPQTARRYIAKLTSITGPLNRHRDKLKNTLITFKDEFKEKRQV</sequence>
<evidence type="ECO:0000313" key="3">
    <source>
        <dbReference type="EMBL" id="QJA83872.1"/>
    </source>
</evidence>
<organism evidence="2">
    <name type="scientific">viral metagenome</name>
    <dbReference type="NCBI Taxonomy" id="1070528"/>
    <lineage>
        <taxon>unclassified sequences</taxon>
        <taxon>metagenomes</taxon>
        <taxon>organismal metagenomes</taxon>
    </lineage>
</organism>
<keyword evidence="2" id="KW-0255">Endonuclease</keyword>
<dbReference type="EMBL" id="MT141316">
    <property type="protein sequence ID" value="QJA58271.1"/>
    <property type="molecule type" value="Genomic_DNA"/>
</dbReference>
<keyword evidence="2" id="KW-0378">Hydrolase</keyword>
<evidence type="ECO:0000313" key="4">
    <source>
        <dbReference type="EMBL" id="QJH98016.1"/>
    </source>
</evidence>
<reference evidence="2" key="1">
    <citation type="submission" date="2020-03" db="EMBL/GenBank/DDBJ databases">
        <title>The deep terrestrial virosphere.</title>
        <authorList>
            <person name="Holmfeldt K."/>
            <person name="Nilsson E."/>
            <person name="Simone D."/>
            <person name="Lopez-Fernandez M."/>
            <person name="Wu X."/>
            <person name="de Brujin I."/>
            <person name="Lundin D."/>
            <person name="Andersson A."/>
            <person name="Bertilsson S."/>
            <person name="Dopson M."/>
        </authorList>
    </citation>
    <scope>NUCLEOTIDE SEQUENCE</scope>
    <source>
        <strain evidence="3">MM415A00250</strain>
        <strain evidence="2">MM415B01475</strain>
        <strain evidence="4">TM448B01180</strain>
    </source>
</reference>
<name>A0A6M3ILY0_9ZZZZ</name>
<accession>A0A6M3ILY0</accession>
<feature type="domain" description="HNH nuclease" evidence="1">
    <location>
        <begin position="12"/>
        <end position="64"/>
    </location>
</feature>
<dbReference type="CDD" id="cd00085">
    <property type="entry name" value="HNHc"/>
    <property type="match status" value="1"/>
</dbReference>
<dbReference type="EMBL" id="MT144712">
    <property type="protein sequence ID" value="QJH98016.1"/>
    <property type="molecule type" value="Genomic_DNA"/>
</dbReference>
<dbReference type="GO" id="GO:0008270">
    <property type="term" value="F:zinc ion binding"/>
    <property type="evidence" value="ECO:0007669"/>
    <property type="project" value="InterPro"/>
</dbReference>
<dbReference type="InterPro" id="IPR002711">
    <property type="entry name" value="HNH"/>
</dbReference>
<dbReference type="GO" id="GO:0004519">
    <property type="term" value="F:endonuclease activity"/>
    <property type="evidence" value="ECO:0007669"/>
    <property type="project" value="UniProtKB-KW"/>
</dbReference>
<dbReference type="SUPFAM" id="SSF54060">
    <property type="entry name" value="His-Me finger endonucleases"/>
    <property type="match status" value="1"/>
</dbReference>
<dbReference type="SMART" id="SM00507">
    <property type="entry name" value="HNHc"/>
    <property type="match status" value="1"/>
</dbReference>
<dbReference type="AlphaFoldDB" id="A0A6M3ILY0"/>